<feature type="domain" description="Rax2-like third" evidence="5">
    <location>
        <begin position="412"/>
        <end position="571"/>
    </location>
</feature>
<evidence type="ECO:0000256" key="1">
    <source>
        <dbReference type="SAM" id="MobiDB-lite"/>
    </source>
</evidence>
<protein>
    <recommendedName>
        <fullName evidence="8">Bud site selection protein RAX2</fullName>
    </recommendedName>
</protein>
<dbReference type="OrthoDB" id="2503993at2759"/>
<dbReference type="InterPro" id="IPR048266">
    <property type="entry name" value="Rax2-like_second"/>
</dbReference>
<evidence type="ECO:0000313" key="6">
    <source>
        <dbReference type="EMBL" id="ODQ45154.1"/>
    </source>
</evidence>
<dbReference type="GO" id="GO:0005621">
    <property type="term" value="C:cellular bud scar"/>
    <property type="evidence" value="ECO:0007669"/>
    <property type="project" value="TreeGrafter"/>
</dbReference>
<dbReference type="Proteomes" id="UP000094455">
    <property type="component" value="Unassembled WGS sequence"/>
</dbReference>
<dbReference type="GO" id="GO:1902929">
    <property type="term" value="C:plasma membrane of growing cell tip"/>
    <property type="evidence" value="ECO:0007669"/>
    <property type="project" value="TreeGrafter"/>
</dbReference>
<dbReference type="STRING" id="763406.A0A1E3NGA0"/>
<accession>A0A1E3NGA0</accession>
<feature type="region of interest" description="Disordered" evidence="1">
    <location>
        <begin position="1162"/>
        <end position="1188"/>
    </location>
</feature>
<evidence type="ECO:0000259" key="3">
    <source>
        <dbReference type="Pfam" id="PF12768"/>
    </source>
</evidence>
<feature type="domain" description="Rax2-like second" evidence="4">
    <location>
        <begin position="235"/>
        <end position="400"/>
    </location>
</feature>
<dbReference type="PANTHER" id="PTHR31778:SF2">
    <property type="entry name" value="BUD SITE SELECTION PROTEIN RAX2"/>
    <property type="match status" value="1"/>
</dbReference>
<name>A0A1E3NGA0_9ASCO</name>
<dbReference type="PANTHER" id="PTHR31778">
    <property type="entry name" value="BUD SITE SELECTION PROTEIN RAX2"/>
    <property type="match status" value="1"/>
</dbReference>
<feature type="domain" description="Rax2-like C-terminal" evidence="3">
    <location>
        <begin position="913"/>
        <end position="1138"/>
    </location>
</feature>
<keyword evidence="2" id="KW-0732">Signal</keyword>
<dbReference type="Pfam" id="PF20842">
    <property type="entry name" value="Rax2_2"/>
    <property type="match status" value="1"/>
</dbReference>
<evidence type="ECO:0000256" key="2">
    <source>
        <dbReference type="SAM" id="SignalP"/>
    </source>
</evidence>
<dbReference type="AlphaFoldDB" id="A0A1E3NGA0"/>
<dbReference type="GO" id="GO:0005935">
    <property type="term" value="C:cellular bud neck"/>
    <property type="evidence" value="ECO:0007669"/>
    <property type="project" value="TreeGrafter"/>
</dbReference>
<dbReference type="RefSeq" id="XP_019016267.1">
    <property type="nucleotide sequence ID" value="XM_019164626.1"/>
</dbReference>
<dbReference type="InterPro" id="IPR048265">
    <property type="entry name" value="Rax2-like_third"/>
</dbReference>
<feature type="signal peptide" evidence="2">
    <location>
        <begin position="1"/>
        <end position="25"/>
    </location>
</feature>
<gene>
    <name evidence="6" type="ORF">PICMEDRAFT_73932</name>
</gene>
<dbReference type="EMBL" id="KV454005">
    <property type="protein sequence ID" value="ODQ45154.1"/>
    <property type="molecule type" value="Genomic_DNA"/>
</dbReference>
<sequence length="1237" mass="135698">MQMKHLKKTILVLLCLDIRQSQVKAASQLEDVKINEEILFLGNFDAVSLYDSTDKYNLSTINQNNSLSVYELSDSNGTVSVLHGEDLPGIPTLWRSIDDTSSIMVIDGQPHIYNLENSSLLQLKGWDDVDGDVKAVYYDYDEQIIYFGGSLSFNNTYGALQYDYESEQLLSLPFGGFDKNSTVNSIISYDHTDSIIFGGKFSSIGFSDLLNVTHNVTEHNYTIIRNSSGIIDISQKIPIRAQDVSATAGENYNGIICPSMGGNGWQLPDYQTGSWSAVLQSQISPSKIRLYNSNSDTNGVKTFRVVTYPANGIMNMTYVDPTDLKVKYCDAFCPLSLQSSLKSSLSNANVTGDEYYTFTNNNQTVLKLTDTSQDFAFANSIDVTSFTVEIVEYYGSYAELMGIELYSLGITAYANNTLNQEDSCSVTTDYDINVNSEPLGNLQWNQSPVSNYLYANVLSSNISSEQGIRYNIYLPVSGKYSVLMYTTGCLEDNSCANRGIVNATLYDGLGMPLSSHIIYQTNQYEKYDVLYTGVLTLEAANLPVYIDMVFYSAVGTSETTYFVADSVQFDYIQLELKDITGNISREYQAQKSDLININGLLEYVPSNFSDDIEYPIGNSSVNLIGNMVSSNATINALIINETSLLIAGDFESVYGGGILGSRINESSNYTDQIELSGFFSIEGGTDGKVTSLYGPTEEFVMIGDFDNFKNLSKTSSLSLQGSVVYDSYNNSVRTLNITNSDKVNQLSGFVFNDTEYLILNYNDSSLAPSIYDFTSNEAFENTSTLMMNIFSSLDSANADWQFGNDSDKSYVLGSIVMFDMASNNIAQIKNSELSPVNTSRDSEFVSGVYVGDGETVIGGSNLYRLSNGSSSILTENLHLDDDAAITSLLWYKSNLLFAFNSTSMFHAQTINGLAIYDMENDTIKTLNESFTGHISDMTVDPEFGNIIGVGDFSVGNCNAVCTFGNNSNSLTINRTVSNLSGSISSANYYSSYKVLLGGNFTAEEKQAYMGYYDTSNNTVLTLDHFSSQLPDPVQKFIFGDERKTNKTLNDVIVVMGADYIGFFNDSKWTSLSGGLDLMNAEFTDIALLDGSSSDTTFYNTQILLLSGRFNVTNYGLVSSAIWNGQMWLPYTIFANDLDVNKAIAKSVVKMTTMFIYDGPFTSTSSSSTSSSTHSPSMTAHPPLRKNTSEFTNGQVTGVGCALAVGTLMLLSGAGMLYLMLTSNGEEKLEGLKLTGED</sequence>
<dbReference type="InterPro" id="IPR024982">
    <property type="entry name" value="Rax2-like_C"/>
</dbReference>
<feature type="chain" id="PRO_5009133345" description="Bud site selection protein RAX2" evidence="2">
    <location>
        <begin position="26"/>
        <end position="1237"/>
    </location>
</feature>
<dbReference type="GO" id="GO:0000282">
    <property type="term" value="P:cellular bud site selection"/>
    <property type="evidence" value="ECO:0007669"/>
    <property type="project" value="TreeGrafter"/>
</dbReference>
<evidence type="ECO:0008006" key="8">
    <source>
        <dbReference type="Google" id="ProtNLM"/>
    </source>
</evidence>
<keyword evidence="7" id="KW-1185">Reference proteome</keyword>
<dbReference type="Pfam" id="PF12768">
    <property type="entry name" value="Rax2"/>
    <property type="match status" value="1"/>
</dbReference>
<feature type="compositionally biased region" description="Low complexity" evidence="1">
    <location>
        <begin position="1162"/>
        <end position="1178"/>
    </location>
</feature>
<organism evidence="6 7">
    <name type="scientific">Pichia membranifaciens NRRL Y-2026</name>
    <dbReference type="NCBI Taxonomy" id="763406"/>
    <lineage>
        <taxon>Eukaryota</taxon>
        <taxon>Fungi</taxon>
        <taxon>Dikarya</taxon>
        <taxon>Ascomycota</taxon>
        <taxon>Saccharomycotina</taxon>
        <taxon>Pichiomycetes</taxon>
        <taxon>Pichiales</taxon>
        <taxon>Pichiaceae</taxon>
        <taxon>Pichia</taxon>
    </lineage>
</organism>
<dbReference type="GeneID" id="30181313"/>
<evidence type="ECO:0000313" key="7">
    <source>
        <dbReference type="Proteomes" id="UP000094455"/>
    </source>
</evidence>
<proteinExistence type="predicted"/>
<reference evidence="6 7" key="1">
    <citation type="journal article" date="2016" name="Proc. Natl. Acad. Sci. U.S.A.">
        <title>Comparative genomics of biotechnologically important yeasts.</title>
        <authorList>
            <person name="Riley R."/>
            <person name="Haridas S."/>
            <person name="Wolfe K.H."/>
            <person name="Lopes M.R."/>
            <person name="Hittinger C.T."/>
            <person name="Goeker M."/>
            <person name="Salamov A.A."/>
            <person name="Wisecaver J.H."/>
            <person name="Long T.M."/>
            <person name="Calvey C.H."/>
            <person name="Aerts A.L."/>
            <person name="Barry K.W."/>
            <person name="Choi C."/>
            <person name="Clum A."/>
            <person name="Coughlan A.Y."/>
            <person name="Deshpande S."/>
            <person name="Douglass A.P."/>
            <person name="Hanson S.J."/>
            <person name="Klenk H.-P."/>
            <person name="LaButti K.M."/>
            <person name="Lapidus A."/>
            <person name="Lindquist E.A."/>
            <person name="Lipzen A.M."/>
            <person name="Meier-Kolthoff J.P."/>
            <person name="Ohm R.A."/>
            <person name="Otillar R.P."/>
            <person name="Pangilinan J.L."/>
            <person name="Peng Y."/>
            <person name="Rokas A."/>
            <person name="Rosa C.A."/>
            <person name="Scheuner C."/>
            <person name="Sibirny A.A."/>
            <person name="Slot J.C."/>
            <person name="Stielow J.B."/>
            <person name="Sun H."/>
            <person name="Kurtzman C.P."/>
            <person name="Blackwell M."/>
            <person name="Grigoriev I.V."/>
            <person name="Jeffries T.W."/>
        </authorList>
    </citation>
    <scope>NUCLEOTIDE SEQUENCE [LARGE SCALE GENOMIC DNA]</scope>
    <source>
        <strain evidence="6 7">NRRL Y-2026</strain>
    </source>
</reference>
<evidence type="ECO:0000259" key="4">
    <source>
        <dbReference type="Pfam" id="PF20842"/>
    </source>
</evidence>
<evidence type="ECO:0000259" key="5">
    <source>
        <dbReference type="Pfam" id="PF20843"/>
    </source>
</evidence>
<dbReference type="Pfam" id="PF20843">
    <property type="entry name" value="Rax2_3"/>
    <property type="match status" value="1"/>
</dbReference>